<reference evidence="2 3" key="1">
    <citation type="submission" date="2021-05" db="EMBL/GenBank/DDBJ databases">
        <title>Comparative genomic studies on the polysaccharide-degrading batcterial strains of the Flammeovirga genus.</title>
        <authorList>
            <person name="Zewei F."/>
            <person name="Zheng Z."/>
            <person name="Yu L."/>
            <person name="Ruyue G."/>
            <person name="Yanhong M."/>
            <person name="Yuanyuan C."/>
            <person name="Jingyan G."/>
            <person name="Wenjun H."/>
        </authorList>
    </citation>
    <scope>NUCLEOTIDE SEQUENCE [LARGE SCALE GENOMIC DNA]</scope>
    <source>
        <strain evidence="2 3">NBRC:100898</strain>
    </source>
</reference>
<protein>
    <recommendedName>
        <fullName evidence="4">Lipoprotein</fullName>
    </recommendedName>
</protein>
<dbReference type="InterPro" id="IPR011050">
    <property type="entry name" value="Pectin_lyase_fold/virulence"/>
</dbReference>
<proteinExistence type="predicted"/>
<dbReference type="AlphaFoldDB" id="A0AAX1N2I4"/>
<name>A0AAX1N2I4_9BACT</name>
<dbReference type="PROSITE" id="PS51257">
    <property type="entry name" value="PROKAR_LIPOPROTEIN"/>
    <property type="match status" value="1"/>
</dbReference>
<accession>A0AAX1N2I4</accession>
<dbReference type="PANTHER" id="PTHR41339">
    <property type="entry name" value="LIPL48"/>
    <property type="match status" value="1"/>
</dbReference>
<feature type="chain" id="PRO_5043399033" description="Lipoprotein" evidence="1">
    <location>
        <begin position="24"/>
        <end position="396"/>
    </location>
</feature>
<keyword evidence="1" id="KW-0732">Signal</keyword>
<dbReference type="PANTHER" id="PTHR41339:SF1">
    <property type="entry name" value="SECRETED PROTEIN"/>
    <property type="match status" value="1"/>
</dbReference>
<dbReference type="SUPFAM" id="SSF51126">
    <property type="entry name" value="Pectin lyase-like"/>
    <property type="match status" value="1"/>
</dbReference>
<organism evidence="2 3">
    <name type="scientific">Flammeovirga yaeyamensis</name>
    <dbReference type="NCBI Taxonomy" id="367791"/>
    <lineage>
        <taxon>Bacteria</taxon>
        <taxon>Pseudomonadati</taxon>
        <taxon>Bacteroidota</taxon>
        <taxon>Cytophagia</taxon>
        <taxon>Cytophagales</taxon>
        <taxon>Flammeovirgaceae</taxon>
        <taxon>Flammeovirga</taxon>
    </lineage>
</organism>
<evidence type="ECO:0000313" key="2">
    <source>
        <dbReference type="EMBL" id="QWG01457.1"/>
    </source>
</evidence>
<sequence>MKKQFRFAIVAAALAASVMSCDSNDDNKTTPQPDVRLQDQAIAAAKIVADGQGTGAVAGELSFAVGLDHTSEAKPGSYDLVLTEGELTDDQLSWTGNVSISGAIKVPAGKTLEIAAGTHVFAKNENDQASGAYLMVLKGAKIEAVGTAQDMIVFTSELKQPGAWGGVLINGNAPINNGDSNGEASPEVDSNVKYGGNDAADNSGMLKYVRVEYTGYKYNDESEHNGFTFSGVGNGTVLENLQAWKGTDDGLEWFGGTVNGTNLVSTGNEDDSFDWAHGFVGNLTNLWVEHDASREFDKAFEIDNNSKNNSAEPYSNATVKNVTVMGVAGETTAFRVREGAKGTFENIKVMNAKKGFDVHNDVTITNVLNDEVVVSKYTVDGVDSEVEYVDDCETCE</sequence>
<evidence type="ECO:0008006" key="4">
    <source>
        <dbReference type="Google" id="ProtNLM"/>
    </source>
</evidence>
<dbReference type="EMBL" id="CP076132">
    <property type="protein sequence ID" value="QWG01457.1"/>
    <property type="molecule type" value="Genomic_DNA"/>
</dbReference>
<keyword evidence="3" id="KW-1185">Reference proteome</keyword>
<evidence type="ECO:0000256" key="1">
    <source>
        <dbReference type="SAM" id="SignalP"/>
    </source>
</evidence>
<gene>
    <name evidence="2" type="ORF">KMW28_17590</name>
</gene>
<dbReference type="Proteomes" id="UP000678679">
    <property type="component" value="Chromosome 1"/>
</dbReference>
<evidence type="ECO:0000313" key="3">
    <source>
        <dbReference type="Proteomes" id="UP000678679"/>
    </source>
</evidence>
<feature type="signal peptide" evidence="1">
    <location>
        <begin position="1"/>
        <end position="23"/>
    </location>
</feature>
<dbReference type="RefSeq" id="WP_169662941.1">
    <property type="nucleotide sequence ID" value="NZ_CP076132.1"/>
</dbReference>
<dbReference type="KEGG" id="fya:KMW28_17590"/>